<evidence type="ECO:0000313" key="2">
    <source>
        <dbReference type="Proteomes" id="UP001549749"/>
    </source>
</evidence>
<protein>
    <recommendedName>
        <fullName evidence="3">YD repeat-containing protein</fullName>
    </recommendedName>
</protein>
<gene>
    <name evidence="1" type="ORF">ABR189_29430</name>
</gene>
<comment type="caution">
    <text evidence="1">The sequence shown here is derived from an EMBL/GenBank/DDBJ whole genome shotgun (WGS) entry which is preliminary data.</text>
</comment>
<keyword evidence="2" id="KW-1185">Reference proteome</keyword>
<accession>A0ABV2TGY9</accession>
<dbReference type="RefSeq" id="WP_354664112.1">
    <property type="nucleotide sequence ID" value="NZ_JBEXAC010000004.1"/>
</dbReference>
<organism evidence="1 2">
    <name type="scientific">Chitinophaga defluvii</name>
    <dbReference type="NCBI Taxonomy" id="3163343"/>
    <lineage>
        <taxon>Bacteria</taxon>
        <taxon>Pseudomonadati</taxon>
        <taxon>Bacteroidota</taxon>
        <taxon>Chitinophagia</taxon>
        <taxon>Chitinophagales</taxon>
        <taxon>Chitinophagaceae</taxon>
        <taxon>Chitinophaga</taxon>
    </lineage>
</organism>
<proteinExistence type="predicted"/>
<evidence type="ECO:0008006" key="3">
    <source>
        <dbReference type="Google" id="ProtNLM"/>
    </source>
</evidence>
<name>A0ABV2TGY9_9BACT</name>
<evidence type="ECO:0000313" key="1">
    <source>
        <dbReference type="EMBL" id="MET7001540.1"/>
    </source>
</evidence>
<reference evidence="1 2" key="1">
    <citation type="submission" date="2024-06" db="EMBL/GenBank/DDBJ databases">
        <title>Chitinophaga defluvii sp. nov., isolated from municipal sewage.</title>
        <authorList>
            <person name="Zhang L."/>
        </authorList>
    </citation>
    <scope>NUCLEOTIDE SEQUENCE [LARGE SCALE GENOMIC DNA]</scope>
    <source>
        <strain evidence="1 2">H8</strain>
    </source>
</reference>
<sequence>MKKMIRHSFLIIMLLFFSKVIYAQISFNKITTVIPASPSTPVNLATGATLDGVDYATGTLNIAIPIYEVKSKDLVVPITLTYNATGVKPTDPENAPVGVGWVLNVGGEINREVNGSVSGSSASPVDWTSLQGGSASELAKVQGMVDGKYDIEPDVYYFSYPGGGGKFLRADNGSYLVFPYDPLIKVGLTGNGYRITDGGGRNYFYFEHEKTETRQWEFYKKEKISSRDSMKFVNTYDSQSEQTYWSKYSLNKIISPSSKDSIVFSYDGSSLGGTQISYNESLPVASMCYFSGNSLNCSSTYTPQEPILSKTEIKRSGPKALSKITFPNGYIDFISPHGRIDTIKVFSNDITDKYLRRIVFSYDTLTANRDKLVSLSFYDRNDSLVNIYRFTYHEKYQFPRPDTKSLDYWGYFNGSNNRTLLARALNSPVFLSGNDMTVKRKENREYYNIPVWETGSQTISLANRTPNFDHAITGTLRSIITATGGIYEYGYSSHEYWEYNGSSYTIRFGGGIRIDSINYYDGAKKLLQRKIYEYGNDMQGDRVATVPKMVLGQDYMYALSSSVRATHTQYNLFSHPVNDLNLFNGSAVMYLKTTEYLQNEAGVDNGKTEYYFKSFAWSDDLLESPYKRDVNQGHLRGLPERKAIYARSGNQYRLVNEENYTYKMFENPVVAGGYKAGLGVVRIGNYNEAANYSQTCLPTYSWNPMSEQREWGERCFGGSGQGIEGTAINYLGKETDPNDLYFDGKYKVVSFTHRSIIYKPIQQQTKEYDGGLNPVIRTQVFTYDNNAHLLATSIREDISKGDAGSINDSIIKKIRYPQDILAIANPALTSQDSLGIRQLEQKNILNIPIEEENYKNTTLLYKTRTDFKLWTGDLIMPIRQNVKLGNNPMETVASFQKYDAFGNILEQSKERDMQLTYLWDYANIYPVAEVKNAINNDIAYTSFEADNNGNWVVPSAIRDGSVALTGKKAFNLSNAGATGITKTGLATANVYKLTYWTKNSAPYSITGTQGTVLRGITNSSGWTYYEHQISGMSAVKITGSGLVDELRLYPAMSQMTTFTYSPLVGMTSQCDMKNQLSYYEYDSHGRLKVIRDQNGNVLKQFDLQYQQPITR</sequence>
<dbReference type="EMBL" id="JBEXAC010000004">
    <property type="protein sequence ID" value="MET7001540.1"/>
    <property type="molecule type" value="Genomic_DNA"/>
</dbReference>
<dbReference type="Proteomes" id="UP001549749">
    <property type="component" value="Unassembled WGS sequence"/>
</dbReference>